<name>A0A2T4UFU4_9ACTN</name>
<dbReference type="Proteomes" id="UP000240739">
    <property type="component" value="Unassembled WGS sequence"/>
</dbReference>
<feature type="signal peptide" evidence="2">
    <location>
        <begin position="1"/>
        <end position="26"/>
    </location>
</feature>
<evidence type="ECO:0000313" key="3">
    <source>
        <dbReference type="EMBL" id="PTL56592.1"/>
    </source>
</evidence>
<protein>
    <recommendedName>
        <fullName evidence="5">Phosphoglyceromutase</fullName>
    </recommendedName>
</protein>
<keyword evidence="4" id="KW-1185">Reference proteome</keyword>
<dbReference type="RefSeq" id="WP_107570311.1">
    <property type="nucleotide sequence ID" value="NZ_PYYB01000002.1"/>
</dbReference>
<feature type="transmembrane region" description="Helical" evidence="1">
    <location>
        <begin position="444"/>
        <end position="460"/>
    </location>
</feature>
<evidence type="ECO:0000313" key="4">
    <source>
        <dbReference type="Proteomes" id="UP000240739"/>
    </source>
</evidence>
<organism evidence="3 4">
    <name type="scientific">Paraconexibacter algicola</name>
    <dbReference type="NCBI Taxonomy" id="2133960"/>
    <lineage>
        <taxon>Bacteria</taxon>
        <taxon>Bacillati</taxon>
        <taxon>Actinomycetota</taxon>
        <taxon>Thermoleophilia</taxon>
        <taxon>Solirubrobacterales</taxon>
        <taxon>Paraconexibacteraceae</taxon>
        <taxon>Paraconexibacter</taxon>
    </lineage>
</organism>
<reference evidence="3 4" key="1">
    <citation type="submission" date="2018-03" db="EMBL/GenBank/DDBJ databases">
        <title>Aquarubrobacter algicola gen. nov., sp. nov., a novel actinobacterium isolated from shallow eutrophic lake during the end of cyanobacterial harmful algal blooms.</title>
        <authorList>
            <person name="Chun S.J."/>
        </authorList>
    </citation>
    <scope>NUCLEOTIDE SEQUENCE [LARGE SCALE GENOMIC DNA]</scope>
    <source>
        <strain evidence="3 4">Seoho-28</strain>
    </source>
</reference>
<proteinExistence type="predicted"/>
<feature type="transmembrane region" description="Helical" evidence="1">
    <location>
        <begin position="491"/>
        <end position="511"/>
    </location>
</feature>
<feature type="transmembrane region" description="Helical" evidence="1">
    <location>
        <begin position="518"/>
        <end position="538"/>
    </location>
</feature>
<dbReference type="EMBL" id="PYYB01000002">
    <property type="protein sequence ID" value="PTL56592.1"/>
    <property type="molecule type" value="Genomic_DNA"/>
</dbReference>
<feature type="transmembrane region" description="Helical" evidence="1">
    <location>
        <begin position="631"/>
        <end position="648"/>
    </location>
</feature>
<keyword evidence="1" id="KW-1133">Transmembrane helix</keyword>
<evidence type="ECO:0000256" key="1">
    <source>
        <dbReference type="SAM" id="Phobius"/>
    </source>
</evidence>
<sequence length="668" mass="69550">MSRPCRALGVLALLVALALGMAGAAADPAAAQKPPRVVLAFLPVSEKPQEDPAAPPVSILDRLASRPALALGLLGATQGTYVQEQAFLDMTQGTRTSTSTYRPRTPPELAFYPEGRGGLFQRWLDTLDRAETAPAEIHPGLLASLVPGGATYVGVTGRRQLEAIVAADRAGRVARVSIGNSRDVAQRALAELERSRFVVVGLPTGPPGGIAMDVLITNHEPGDLLLVVQTPPDYRAPQLLPTGVLGLGTPGGITSQTTHLDGIVAGIDILPTVLGHLGIRVPDDVKGQDITVGRKLSAGELQQLKERFRVLGARRFPALQLLLVVWLTIVLVGGVIADRRGTRAALRIGALGFLWLLPVLLITASLTPSKSNELALIAILSFGLGALTDLLVKWPRGPIVPGLVCTAFYTVDLFRGSDLIVQSLLGPNPRFGSRYYGIGNELESTLPLVLFVALAALLMGRGRSRTTAAVFGIAGVLYAGIIGAGRLGADVGGVITIGVGTAVCVVLLLPGTLTKKRIALVLGAPVLGVLGLAVVDLLTGGNGHFTRTVLRADGESAIWDIVQRRFELAAGVFGRGLMPFAAGIAALAIAYAVRHRERLYAPLEGDEVWRAGLLGGLGAAIAGALSNDSGPVLLVLGVFVLAIATAYVRGDPRLGQHDPGPGADGATR</sequence>
<evidence type="ECO:0008006" key="5">
    <source>
        <dbReference type="Google" id="ProtNLM"/>
    </source>
</evidence>
<dbReference type="OrthoDB" id="9777306at2"/>
<keyword evidence="1" id="KW-0472">Membrane</keyword>
<dbReference type="AlphaFoldDB" id="A0A2T4UFU4"/>
<feature type="transmembrane region" description="Helical" evidence="1">
    <location>
        <begin position="344"/>
        <end position="362"/>
    </location>
</feature>
<feature type="transmembrane region" description="Helical" evidence="1">
    <location>
        <begin position="318"/>
        <end position="337"/>
    </location>
</feature>
<accession>A0A2T4UFU4</accession>
<feature type="transmembrane region" description="Helical" evidence="1">
    <location>
        <begin position="572"/>
        <end position="593"/>
    </location>
</feature>
<comment type="caution">
    <text evidence="3">The sequence shown here is derived from an EMBL/GenBank/DDBJ whole genome shotgun (WGS) entry which is preliminary data.</text>
</comment>
<gene>
    <name evidence="3" type="ORF">C7Y72_16725</name>
</gene>
<keyword evidence="1" id="KW-0812">Transmembrane</keyword>
<keyword evidence="2" id="KW-0732">Signal</keyword>
<feature type="transmembrane region" description="Helical" evidence="1">
    <location>
        <begin position="467"/>
        <end position="485"/>
    </location>
</feature>
<evidence type="ECO:0000256" key="2">
    <source>
        <dbReference type="SAM" id="SignalP"/>
    </source>
</evidence>
<feature type="chain" id="PRO_5039274033" description="Phosphoglyceromutase" evidence="2">
    <location>
        <begin position="27"/>
        <end position="668"/>
    </location>
</feature>